<accession>A0ABT2EK10</accession>
<dbReference type="Proteomes" id="UP001204798">
    <property type="component" value="Unassembled WGS sequence"/>
</dbReference>
<dbReference type="EMBL" id="JANUCP010000001">
    <property type="protein sequence ID" value="MCS3918231.1"/>
    <property type="molecule type" value="Genomic_DNA"/>
</dbReference>
<reference evidence="3 4" key="1">
    <citation type="submission" date="2022-08" db="EMBL/GenBank/DDBJ databases">
        <title>Bacterial and archaeal communities from various locations to study Microbial Dark Matter (Phase II).</title>
        <authorList>
            <person name="Stepanauskas R."/>
        </authorList>
    </citation>
    <scope>NUCLEOTIDE SEQUENCE [LARGE SCALE GENOMIC DNA]</scope>
    <source>
        <strain evidence="3 4">PD1</strain>
    </source>
</reference>
<dbReference type="PANTHER" id="PTHR30486:SF15">
    <property type="entry name" value="TYPE II_IV SECRETION SYSTEM ATPASE"/>
    <property type="match status" value="1"/>
</dbReference>
<evidence type="ECO:0000313" key="4">
    <source>
        <dbReference type="Proteomes" id="UP001204798"/>
    </source>
</evidence>
<sequence>MSLLRRLERSLNSDGFEREKEVTAEPVSESQFAAVSTEERLLQLRNQIMDLVLGSLPANAEQLGEIPLRNLMDDAITNACQTLGLSIRPEERRFLVEEFLNEVKGFGPLERLLNDPMVTRINVNAPDEIWVERMGSLRRCEWSFRDEEHLMRIISRIAQILGARVDQRVPILDKTLPNGGRVRVKVPPISPTPTISIDKGPENPFASLMRQRLEVQRWQQDAVEQIRQSLQERLMQEIERDPSLLQERERLIELLEEAFDTEVANHNIVLSRSERLQLQASLINEILGYGPLQPLLDDPEVTEIMVNGPYQVYVERHGKIELTSVRFRDERHLMRIIEKILLPLGKRVDERVPMVDARLPDGSRVNVVIPPISLNGPCVTIRKFSRDPFTMSDLISLGTLTPEAAQFLQAAVQAKLNILITGGTASGKTTLLNVLSAFIPNDERIITIEDTAELQLRQDHVVRLEARPPNIEGVGEVTIRDLVRNALRMRPDRIIVGECRGGEALDMLQAMNTGHEGSMTTIHANNPREALSRLETMVLMAGMDLPVRAIREQIAGAIDLIVHMARLRDGSRKVMQISEITGMEGDVVTMQDLFVFEHEGFDEMGRIRGRLKPTGLRPKCYERMLERGIRLPVTIFQR</sequence>
<dbReference type="CDD" id="cd01130">
    <property type="entry name" value="VirB11-like_ATPase"/>
    <property type="match status" value="1"/>
</dbReference>
<dbReference type="Gene3D" id="3.30.450.380">
    <property type="match status" value="2"/>
</dbReference>
<comment type="similarity">
    <text evidence="1">Belongs to the GSP E family.</text>
</comment>
<dbReference type="InterPro" id="IPR027417">
    <property type="entry name" value="P-loop_NTPase"/>
</dbReference>
<evidence type="ECO:0000259" key="2">
    <source>
        <dbReference type="Pfam" id="PF00437"/>
    </source>
</evidence>
<dbReference type="Gene3D" id="3.40.50.300">
    <property type="entry name" value="P-loop containing nucleotide triphosphate hydrolases"/>
    <property type="match status" value="1"/>
</dbReference>
<keyword evidence="4" id="KW-1185">Reference proteome</keyword>
<feature type="domain" description="Bacterial type II secretion system protein E" evidence="2">
    <location>
        <begin position="289"/>
        <end position="569"/>
    </location>
</feature>
<proteinExistence type="inferred from homology"/>
<dbReference type="Pfam" id="PF00437">
    <property type="entry name" value="T2SSE"/>
    <property type="match status" value="2"/>
</dbReference>
<dbReference type="InterPro" id="IPR001482">
    <property type="entry name" value="T2SS/T4SS_dom"/>
</dbReference>
<name>A0ABT2EK10_9BACT</name>
<organism evidence="3 4">
    <name type="scientific">Candidatus Fervidibacter sacchari</name>
    <dbReference type="NCBI Taxonomy" id="1448929"/>
    <lineage>
        <taxon>Bacteria</taxon>
        <taxon>Candidatus Fervidibacterota</taxon>
        <taxon>Candidatus Fervidibacter</taxon>
    </lineage>
</organism>
<gene>
    <name evidence="3" type="ORF">M2350_000628</name>
</gene>
<evidence type="ECO:0000256" key="1">
    <source>
        <dbReference type="ARBA" id="ARBA00006611"/>
    </source>
</evidence>
<dbReference type="SUPFAM" id="SSF52540">
    <property type="entry name" value="P-loop containing nucleoside triphosphate hydrolases"/>
    <property type="match status" value="2"/>
</dbReference>
<dbReference type="InterPro" id="IPR050921">
    <property type="entry name" value="T4SS_GSP_E_ATPase"/>
</dbReference>
<evidence type="ECO:0000313" key="3">
    <source>
        <dbReference type="EMBL" id="MCS3918231.1"/>
    </source>
</evidence>
<comment type="caution">
    <text evidence="3">The sequence shown here is derived from an EMBL/GenBank/DDBJ whole genome shotgun (WGS) entry which is preliminary data.</text>
</comment>
<protein>
    <submittedName>
        <fullName evidence="3">Pilus assembly protein CpaF</fullName>
    </submittedName>
</protein>
<dbReference type="PANTHER" id="PTHR30486">
    <property type="entry name" value="TWITCHING MOTILITY PROTEIN PILT"/>
    <property type="match status" value="1"/>
</dbReference>
<feature type="domain" description="Bacterial type II secretion system protein E" evidence="2">
    <location>
        <begin position="104"/>
        <end position="187"/>
    </location>
</feature>